<keyword evidence="7" id="KW-1185">Reference proteome</keyword>
<sequence>MAKKSVAHASGDIMESTGASLRSLYARADKLMIVVIWALFVISCLLAENTFTWGAVAWIGLPTVLSASALVRWHGGMLLTRLCIAASLMTFAALQIYQERGLTAMHFGVFVLMAFLLAYRDWRPVVCAAIVIALHHVTFNYLQIAGLNAYCFTRPALSAVFLHAGYVVAEAGLLIVIARRMEIDALTGRELALLGEMLSHEEDKFDLRLAPMTLKGVSSRTFKNTLDAIHRALQQVTGIVGRMAESSEDIAAENRLLFEQIATQASGLKQTNIAIVQIADRIRSSAEHAASANSLAKESSAVAHQSGKVVSEVVSNMGEIEAAVQRMGDMIATIEGIAFQTNILALNAAVEAARAGTSGRGFAVVASEVRTLAQRSASAASDVRRLIVDSLGKVDQGAVLARRAGQAMEHVVETVGSVARLIEQVSSASDAQSSDVNQFSRGVDEMDTALEVNVDHVKKVAQTSESLNEQAQKLRSAISAFLVEPAEMKPE</sequence>
<keyword evidence="4" id="KW-1133">Transmembrane helix</keyword>
<dbReference type="SUPFAM" id="SSF58104">
    <property type="entry name" value="Methyl-accepting chemotaxis protein (MCP) signaling domain"/>
    <property type="match status" value="1"/>
</dbReference>
<feature type="transmembrane region" description="Helical" evidence="4">
    <location>
        <begin position="156"/>
        <end position="177"/>
    </location>
</feature>
<keyword evidence="4" id="KW-0812">Transmembrane</keyword>
<feature type="transmembrane region" description="Helical" evidence="4">
    <location>
        <begin position="126"/>
        <end position="144"/>
    </location>
</feature>
<dbReference type="Pfam" id="PF00015">
    <property type="entry name" value="MCPsignal"/>
    <property type="match status" value="1"/>
</dbReference>
<accession>A0ABU9RTA8</accession>
<feature type="transmembrane region" description="Helical" evidence="4">
    <location>
        <begin position="31"/>
        <end position="47"/>
    </location>
</feature>
<keyword evidence="4" id="KW-0472">Membrane</keyword>
<dbReference type="PRINTS" id="PR00260">
    <property type="entry name" value="CHEMTRNSDUCR"/>
</dbReference>
<evidence type="ECO:0000256" key="3">
    <source>
        <dbReference type="PROSITE-ProRule" id="PRU00284"/>
    </source>
</evidence>
<feature type="transmembrane region" description="Helical" evidence="4">
    <location>
        <begin position="53"/>
        <end position="71"/>
    </location>
</feature>
<feature type="transmembrane region" description="Helical" evidence="4">
    <location>
        <begin position="103"/>
        <end position="119"/>
    </location>
</feature>
<dbReference type="PANTHER" id="PTHR43531">
    <property type="entry name" value="PROTEIN ICFG"/>
    <property type="match status" value="1"/>
</dbReference>
<gene>
    <name evidence="6" type="ORF">VSR73_19845</name>
</gene>
<reference evidence="6 7" key="1">
    <citation type="submission" date="2024-01" db="EMBL/GenBank/DDBJ databases">
        <title>The diversity of rhizobia nodulating Mimosa spp. in eleven states of Brazil covering several biomes is determined by host plant, location, and edaphic factors.</title>
        <authorList>
            <person name="Rouws L."/>
            <person name="Barauna A."/>
            <person name="Beukes C."/>
            <person name="De Faria S.M."/>
            <person name="Gross E."/>
            <person name="Dos Reis Junior F.B."/>
            <person name="Simon M."/>
            <person name="Maluk M."/>
            <person name="Odee D.W."/>
            <person name="Kenicer G."/>
            <person name="Young J.P.W."/>
            <person name="Reis V.M."/>
            <person name="Zilli J."/>
            <person name="James E.K."/>
        </authorList>
    </citation>
    <scope>NUCLEOTIDE SEQUENCE [LARGE SCALE GENOMIC DNA]</scope>
    <source>
        <strain evidence="6 7">JPY167</strain>
    </source>
</reference>
<evidence type="ECO:0000256" key="2">
    <source>
        <dbReference type="ARBA" id="ARBA00029447"/>
    </source>
</evidence>
<evidence type="ECO:0000259" key="5">
    <source>
        <dbReference type="PROSITE" id="PS50111"/>
    </source>
</evidence>
<protein>
    <submittedName>
        <fullName evidence="6">Methyl-accepting chemotaxis protein</fullName>
    </submittedName>
</protein>
<name>A0ABU9RTA8_9BURK</name>
<proteinExistence type="inferred from homology"/>
<evidence type="ECO:0000313" key="7">
    <source>
        <dbReference type="Proteomes" id="UP001489897"/>
    </source>
</evidence>
<comment type="similarity">
    <text evidence="2">Belongs to the methyl-accepting chemotaxis (MCP) protein family.</text>
</comment>
<evidence type="ECO:0000256" key="1">
    <source>
        <dbReference type="ARBA" id="ARBA00022481"/>
    </source>
</evidence>
<dbReference type="PROSITE" id="PS50111">
    <property type="entry name" value="CHEMOTAXIS_TRANSDUC_2"/>
    <property type="match status" value="1"/>
</dbReference>
<keyword evidence="3" id="KW-0807">Transducer</keyword>
<feature type="transmembrane region" description="Helical" evidence="4">
    <location>
        <begin position="78"/>
        <end position="97"/>
    </location>
</feature>
<dbReference type="EMBL" id="JAYMRV010000006">
    <property type="protein sequence ID" value="MEM5423313.1"/>
    <property type="molecule type" value="Genomic_DNA"/>
</dbReference>
<evidence type="ECO:0000313" key="6">
    <source>
        <dbReference type="EMBL" id="MEM5423313.1"/>
    </source>
</evidence>
<keyword evidence="1" id="KW-0488">Methylation</keyword>
<dbReference type="InterPro" id="IPR051310">
    <property type="entry name" value="MCP_chemotaxis"/>
</dbReference>
<dbReference type="PANTHER" id="PTHR43531:SF14">
    <property type="entry name" value="METHYL-ACCEPTING CHEMOTAXIS PROTEIN I-RELATED"/>
    <property type="match status" value="1"/>
</dbReference>
<dbReference type="InterPro" id="IPR004090">
    <property type="entry name" value="Chemotax_Me-accpt_rcpt"/>
</dbReference>
<dbReference type="InterPro" id="IPR004089">
    <property type="entry name" value="MCPsignal_dom"/>
</dbReference>
<dbReference type="Proteomes" id="UP001489897">
    <property type="component" value="Unassembled WGS sequence"/>
</dbReference>
<dbReference type="SMART" id="SM00283">
    <property type="entry name" value="MA"/>
    <property type="match status" value="1"/>
</dbReference>
<feature type="domain" description="Methyl-accepting transducer" evidence="5">
    <location>
        <begin position="239"/>
        <end position="468"/>
    </location>
</feature>
<comment type="caution">
    <text evidence="6">The sequence shown here is derived from an EMBL/GenBank/DDBJ whole genome shotgun (WGS) entry which is preliminary data.</text>
</comment>
<dbReference type="Gene3D" id="1.10.287.950">
    <property type="entry name" value="Methyl-accepting chemotaxis protein"/>
    <property type="match status" value="1"/>
</dbReference>
<organism evidence="6 7">
    <name type="scientific">Paraburkholderia ferrariae</name>
    <dbReference type="NCBI Taxonomy" id="386056"/>
    <lineage>
        <taxon>Bacteria</taxon>
        <taxon>Pseudomonadati</taxon>
        <taxon>Pseudomonadota</taxon>
        <taxon>Betaproteobacteria</taxon>
        <taxon>Burkholderiales</taxon>
        <taxon>Burkholderiaceae</taxon>
        <taxon>Paraburkholderia</taxon>
    </lineage>
</organism>
<evidence type="ECO:0000256" key="4">
    <source>
        <dbReference type="SAM" id="Phobius"/>
    </source>
</evidence>